<dbReference type="PRINTS" id="PR00111">
    <property type="entry name" value="ABHYDROLASE"/>
</dbReference>
<dbReference type="SUPFAM" id="SSF53474">
    <property type="entry name" value="alpha/beta-Hydrolases"/>
    <property type="match status" value="1"/>
</dbReference>
<dbReference type="GO" id="GO:0016787">
    <property type="term" value="F:hydrolase activity"/>
    <property type="evidence" value="ECO:0007669"/>
    <property type="project" value="UniProtKB-KW"/>
</dbReference>
<dbReference type="RefSeq" id="WP_255967982.1">
    <property type="nucleotide sequence ID" value="NZ_JANFQF010000007.1"/>
</dbReference>
<gene>
    <name evidence="2" type="ORF">NOF53_10535</name>
</gene>
<dbReference type="PANTHER" id="PTHR43798">
    <property type="entry name" value="MONOACYLGLYCEROL LIPASE"/>
    <property type="match status" value="1"/>
</dbReference>
<feature type="domain" description="AB hydrolase-1" evidence="1">
    <location>
        <begin position="31"/>
        <end position="273"/>
    </location>
</feature>
<accession>A0ABT1QBK4</accession>
<keyword evidence="3" id="KW-1185">Reference proteome</keyword>
<proteinExistence type="predicted"/>
<dbReference type="Pfam" id="PF00561">
    <property type="entry name" value="Abhydrolase_1"/>
    <property type="match status" value="1"/>
</dbReference>
<comment type="caution">
    <text evidence="2">The sequence shown here is derived from an EMBL/GenBank/DDBJ whole genome shotgun (WGS) entry which is preliminary data.</text>
</comment>
<reference evidence="2 3" key="1">
    <citation type="submission" date="2022-07" db="EMBL/GenBank/DDBJ databases">
        <title>Degradation activity of malathion, p-nitrophenol and potential low-temperature adaptation strategy of Rhodococcus sp. FXJ9.536.</title>
        <authorList>
            <person name="Huang J."/>
            <person name="Huang Y."/>
        </authorList>
    </citation>
    <scope>NUCLEOTIDE SEQUENCE [LARGE SCALE GENOMIC DNA]</scope>
    <source>
        <strain evidence="2 3">FXJ9.536</strain>
    </source>
</reference>
<dbReference type="PRINTS" id="PR00412">
    <property type="entry name" value="EPOXHYDRLASE"/>
</dbReference>
<dbReference type="InterPro" id="IPR000639">
    <property type="entry name" value="Epox_hydrolase-like"/>
</dbReference>
<dbReference type="Gene3D" id="3.40.50.1820">
    <property type="entry name" value="alpha/beta hydrolase"/>
    <property type="match status" value="1"/>
</dbReference>
<name>A0ABT1QBK4_9NOCA</name>
<sequence length="291" mass="33146">MDTTKPLSVPLSVRRGQHRIHAEITDGPGAPLVLMHGFPDSMHLYDRLMPHLVGRRRVVRFDFLGWGESDKPDGYPYTATNQVGDIDAVVNSLPDERVVLVAHDASGPPAIDWALRNPERVEELVLLNTYYEWTVGLRRPHAIVLYSTPGLNAIARKLSAMRPDLERRLFHYQVGSFIRDGDARAELVPRLFEQFRTSRPAFWRHTSGMLGQVVSRRLKARQLRHFHRPVRIIFGVSDPFLNPRLAKRFAGQFPDNNLHLIENSGHYVQVDEPELVADLMTGEYLHATEAA</sequence>
<dbReference type="Proteomes" id="UP001524501">
    <property type="component" value="Unassembled WGS sequence"/>
</dbReference>
<evidence type="ECO:0000259" key="1">
    <source>
        <dbReference type="Pfam" id="PF00561"/>
    </source>
</evidence>
<evidence type="ECO:0000313" key="2">
    <source>
        <dbReference type="EMBL" id="MCQ4119602.1"/>
    </source>
</evidence>
<dbReference type="InterPro" id="IPR050266">
    <property type="entry name" value="AB_hydrolase_sf"/>
</dbReference>
<dbReference type="PANTHER" id="PTHR43798:SF24">
    <property type="entry name" value="CIS-3-ALKYL-4-ALKYLOXETAN-2-ONE DECARBOXYLASE"/>
    <property type="match status" value="1"/>
</dbReference>
<dbReference type="InterPro" id="IPR029058">
    <property type="entry name" value="AB_hydrolase_fold"/>
</dbReference>
<organism evidence="2 3">
    <name type="scientific">Rhodococcus tibetensis</name>
    <dbReference type="NCBI Taxonomy" id="2965064"/>
    <lineage>
        <taxon>Bacteria</taxon>
        <taxon>Bacillati</taxon>
        <taxon>Actinomycetota</taxon>
        <taxon>Actinomycetes</taxon>
        <taxon>Mycobacteriales</taxon>
        <taxon>Nocardiaceae</taxon>
        <taxon>Rhodococcus</taxon>
    </lineage>
</organism>
<protein>
    <submittedName>
        <fullName evidence="2">Alpha/beta hydrolase</fullName>
    </submittedName>
</protein>
<dbReference type="InterPro" id="IPR000073">
    <property type="entry name" value="AB_hydrolase_1"/>
</dbReference>
<evidence type="ECO:0000313" key="3">
    <source>
        <dbReference type="Proteomes" id="UP001524501"/>
    </source>
</evidence>
<keyword evidence="2" id="KW-0378">Hydrolase</keyword>
<dbReference type="EMBL" id="JANFQF010000007">
    <property type="protein sequence ID" value="MCQ4119602.1"/>
    <property type="molecule type" value="Genomic_DNA"/>
</dbReference>